<keyword evidence="7" id="KW-0378">Hydrolase</keyword>
<dbReference type="EC" id="3.1.1.-" evidence="7"/>
<accession>A0ABR4MCF3</accession>
<evidence type="ECO:0000259" key="11">
    <source>
        <dbReference type="PROSITE" id="PS51635"/>
    </source>
</evidence>
<keyword evidence="5 8" id="KW-0539">Nucleus</keyword>
<dbReference type="Pfam" id="PF04427">
    <property type="entry name" value="Brix"/>
    <property type="match status" value="1"/>
</dbReference>
<evidence type="ECO:0000256" key="6">
    <source>
        <dbReference type="PROSITE-ProRule" id="PRU01161"/>
    </source>
</evidence>
<evidence type="ECO:0000256" key="4">
    <source>
        <dbReference type="ARBA" id="ARBA00023098"/>
    </source>
</evidence>
<comment type="function">
    <text evidence="7">Lipid hydrolase.</text>
</comment>
<dbReference type="InterPro" id="IPR039770">
    <property type="entry name" value="Rpf2"/>
</dbReference>
<evidence type="ECO:0000256" key="7">
    <source>
        <dbReference type="RuleBase" id="RU362055"/>
    </source>
</evidence>
<keyword evidence="4 7" id="KW-0443">Lipid metabolism</keyword>
<name>A0ABR4MCF3_9PEZI</name>
<evidence type="ECO:0000256" key="8">
    <source>
        <dbReference type="RuleBase" id="RU367086"/>
    </source>
</evidence>
<dbReference type="Gene3D" id="3.40.1090.10">
    <property type="entry name" value="Cytosolic phospholipase A2 catalytic domain"/>
    <property type="match status" value="1"/>
</dbReference>
<evidence type="ECO:0000259" key="10">
    <source>
        <dbReference type="PROSITE" id="PS50833"/>
    </source>
</evidence>
<dbReference type="RefSeq" id="XP_070857129.1">
    <property type="nucleotide sequence ID" value="XM_071004861.1"/>
</dbReference>
<dbReference type="InterPro" id="IPR021771">
    <property type="entry name" value="Triacylglycerol_lipase_N"/>
</dbReference>
<dbReference type="SUPFAM" id="SSF52151">
    <property type="entry name" value="FabD/lysophospholipase-like"/>
    <property type="match status" value="1"/>
</dbReference>
<feature type="domain" description="Brix" evidence="10">
    <location>
        <begin position="576"/>
        <end position="797"/>
    </location>
</feature>
<comment type="function">
    <text evidence="1">Probable lipid hydrolase.</text>
</comment>
<comment type="caution">
    <text evidence="6">Lacks conserved residue(s) required for the propagation of feature annotation.</text>
</comment>
<dbReference type="Proteomes" id="UP001610728">
    <property type="component" value="Unassembled WGS sequence"/>
</dbReference>
<sequence length="880" mass="100418">MRELKEASGYYFKWIREFVARIIGYDLFYLLYSSYTWVIYRLFWPSPLTQWRSLFTSAETYYNWQEAADNLNHLLDLDAWRFDARSRHYNRELIMGHIDAMDQTFVQPDGFIMSELFRSGLHRNLGNITTPTLYKHCFGRTKFVIETFSDKMVTLLHLILQLPNQPPTGRQSAGRFMPSDMKMDFVVASRRALGCSSLLLEGGAMFGLCHLGVARALYQQDLLPRIITGVATGSLLAALIAVTSPQDLPALLNGHGIDISALSGTDKWHHTWVTRLFKLVSQMIRYCRKGYFWDVDALEKCALLNLGEITFAEAHDKSNIILNIIVPVPGDKGVPVLLNYLTAPNVLIWTAAVASNSASQSFTGGRRTIILCKDHNGQVMPWDHNEMDEHPHDRMRPLDIIARSFNVNHFVISQARPYVLPFIQSERDGPDLRGSNSKLVKLIKYLASIVGAEVHLRMEQLNTLGLLPTFARQLFLHVDVHHKPHMTIVPDVGVRDYLFLLDPPSKESVNYWIRKGEMAVWPLVCALRVRLQLEAELEKAYMMVRNELPENDTKPRNARSKRALEKREPKAFENPKTALFLRGTSCSQIVQDAMNDLYALRQPFAKKFSKKNAVHPFEDASSLEFFADKNDASIMVFGSSNKKRPHTLTFVRMFNYHVLDMLELLLDADSFRTLTQFKNKKFAVGLRPMVVFAGSAFENPVDRVYTQAKSIFTDFFAARDSADKIDVEGLQYVIQIAAEEPTQNEGADGQVRTSRIFIRAYTLRTIRSGQKLPRVEVEEIGPRMNLRIGRVREAEEAVMKEAMKKARTTEERVKKNISTDEMGDKIGRIHLGRQDLGQLQTRKMKGLKRSRDQTAPEADMMDIDDVVSDDDDAPKKKTKA</sequence>
<gene>
    <name evidence="12" type="ORF">HOO65_070411</name>
</gene>
<dbReference type="Pfam" id="PF01734">
    <property type="entry name" value="Patatin"/>
    <property type="match status" value="1"/>
</dbReference>
<evidence type="ECO:0000256" key="9">
    <source>
        <dbReference type="SAM" id="MobiDB-lite"/>
    </source>
</evidence>
<feature type="compositionally biased region" description="Acidic residues" evidence="9">
    <location>
        <begin position="859"/>
        <end position="872"/>
    </location>
</feature>
<evidence type="ECO:0000256" key="1">
    <source>
        <dbReference type="ARBA" id="ARBA00002682"/>
    </source>
</evidence>
<dbReference type="Pfam" id="PF11815">
    <property type="entry name" value="DUF3336"/>
    <property type="match status" value="1"/>
</dbReference>
<evidence type="ECO:0000256" key="3">
    <source>
        <dbReference type="ARBA" id="ARBA00010782"/>
    </source>
</evidence>
<dbReference type="SMART" id="SM00879">
    <property type="entry name" value="Brix"/>
    <property type="match status" value="1"/>
</dbReference>
<evidence type="ECO:0000313" key="13">
    <source>
        <dbReference type="Proteomes" id="UP001610728"/>
    </source>
</evidence>
<feature type="domain" description="PNPLA" evidence="11">
    <location>
        <begin position="198"/>
        <end position="396"/>
    </location>
</feature>
<proteinExistence type="inferred from homology"/>
<comment type="similarity">
    <text evidence="7">Belongs to the PLPL family.</text>
</comment>
<keyword evidence="7" id="KW-0472">Membrane</keyword>
<reference evidence="12 13" key="1">
    <citation type="submission" date="2020-05" db="EMBL/GenBank/DDBJ databases">
        <title>Ceratocystis lukuohia genome.</title>
        <authorList>
            <person name="Harrington T.C."/>
            <person name="Kim K."/>
            <person name="Mayers C.G."/>
        </authorList>
    </citation>
    <scope>NUCLEOTIDE SEQUENCE [LARGE SCALE GENOMIC DNA]</scope>
    <source>
        <strain evidence="12 13">C4212</strain>
    </source>
</reference>
<comment type="caution">
    <text evidence="12">The sequence shown here is derived from an EMBL/GenBank/DDBJ whole genome shotgun (WGS) entry which is preliminary data.</text>
</comment>
<protein>
    <recommendedName>
        <fullName evidence="7 8">Multifunctional fusion protein</fullName>
    </recommendedName>
    <domain>
        <recommendedName>
            <fullName evidence="7">Patatin-like phospholipase domain-containing protein</fullName>
            <ecNumber evidence="7">3.1.1.-</ecNumber>
        </recommendedName>
    </domain>
    <domain>
        <recommendedName>
            <fullName evidence="8">Ribosome production factor 2 homolog</fullName>
        </recommendedName>
        <alternativeName>
            <fullName evidence="8">Ribosome biogenesis protein RPF2 homolog</fullName>
        </alternativeName>
    </domain>
</protein>
<keyword evidence="7" id="KW-1133">Transmembrane helix</keyword>
<keyword evidence="7" id="KW-0812">Transmembrane</keyword>
<keyword evidence="13" id="KW-1185">Reference proteome</keyword>
<dbReference type="PROSITE" id="PS50833">
    <property type="entry name" value="BRIX"/>
    <property type="match status" value="1"/>
</dbReference>
<evidence type="ECO:0000256" key="2">
    <source>
        <dbReference type="ARBA" id="ARBA00004604"/>
    </source>
</evidence>
<comment type="subcellular location">
    <subcellularLocation>
        <location evidence="7">Membrane</location>
        <topology evidence="7">Single-pass membrane protein</topology>
    </subcellularLocation>
    <subcellularLocation>
        <location evidence="2 8">Nucleus</location>
        <location evidence="2 8">Nucleolus</location>
    </subcellularLocation>
</comment>
<dbReference type="InterPro" id="IPR007109">
    <property type="entry name" value="Brix"/>
</dbReference>
<organism evidence="12 13">
    <name type="scientific">Ceratocystis lukuohia</name>
    <dbReference type="NCBI Taxonomy" id="2019550"/>
    <lineage>
        <taxon>Eukaryota</taxon>
        <taxon>Fungi</taxon>
        <taxon>Dikarya</taxon>
        <taxon>Ascomycota</taxon>
        <taxon>Pezizomycotina</taxon>
        <taxon>Sordariomycetes</taxon>
        <taxon>Hypocreomycetidae</taxon>
        <taxon>Microascales</taxon>
        <taxon>Ceratocystidaceae</taxon>
        <taxon>Ceratocystis</taxon>
    </lineage>
</organism>
<dbReference type="PANTHER" id="PTHR12728:SF0">
    <property type="entry name" value="RIBOSOME PRODUCTION FACTOR 2 HOMOLOG"/>
    <property type="match status" value="1"/>
</dbReference>
<dbReference type="InterPro" id="IPR002641">
    <property type="entry name" value="PNPLA_dom"/>
</dbReference>
<dbReference type="GeneID" id="98120516"/>
<dbReference type="PANTHER" id="PTHR12728">
    <property type="entry name" value="BRIX DOMAIN CONTAINING PROTEIN"/>
    <property type="match status" value="1"/>
</dbReference>
<evidence type="ECO:0000256" key="5">
    <source>
        <dbReference type="ARBA" id="ARBA00023242"/>
    </source>
</evidence>
<dbReference type="PROSITE" id="PS51635">
    <property type="entry name" value="PNPLA"/>
    <property type="match status" value="1"/>
</dbReference>
<dbReference type="InterPro" id="IPR016035">
    <property type="entry name" value="Acyl_Trfase/lysoPLipase"/>
</dbReference>
<keyword evidence="7" id="KW-0442">Lipid degradation</keyword>
<feature type="transmembrane region" description="Helical" evidence="7">
    <location>
        <begin position="22"/>
        <end position="43"/>
    </location>
</feature>
<comment type="similarity">
    <text evidence="3 8">Belongs to the RPF2 family.</text>
</comment>
<dbReference type="EMBL" id="JABSNW010000007">
    <property type="protein sequence ID" value="KAL2885949.1"/>
    <property type="molecule type" value="Genomic_DNA"/>
</dbReference>
<feature type="region of interest" description="Disordered" evidence="9">
    <location>
        <begin position="833"/>
        <end position="880"/>
    </location>
</feature>
<evidence type="ECO:0000313" key="12">
    <source>
        <dbReference type="EMBL" id="KAL2885949.1"/>
    </source>
</evidence>